<reference evidence="2" key="1">
    <citation type="journal article" date="2019" name="Int. J. Syst. Evol. Microbiol.">
        <title>The Global Catalogue of Microorganisms (GCM) 10K type strain sequencing project: providing services to taxonomists for standard genome sequencing and annotation.</title>
        <authorList>
            <consortium name="The Broad Institute Genomics Platform"/>
            <consortium name="The Broad Institute Genome Sequencing Center for Infectious Disease"/>
            <person name="Wu L."/>
            <person name="Ma J."/>
        </authorList>
    </citation>
    <scope>NUCLEOTIDE SEQUENCE [LARGE SCALE GENOMIC DNA]</scope>
    <source>
        <strain evidence="2">JCM 18198</strain>
    </source>
</reference>
<dbReference type="RefSeq" id="WP_264542529.1">
    <property type="nucleotide sequence ID" value="NZ_BAABIP010000020.1"/>
</dbReference>
<protein>
    <recommendedName>
        <fullName evidence="3">HNH domain-containing protein</fullName>
    </recommendedName>
</protein>
<evidence type="ECO:0000313" key="2">
    <source>
        <dbReference type="Proteomes" id="UP001500141"/>
    </source>
</evidence>
<keyword evidence="2" id="KW-1185">Reference proteome</keyword>
<accession>A0ABP9A4C3</accession>
<evidence type="ECO:0008006" key="3">
    <source>
        <dbReference type="Google" id="ProtNLM"/>
    </source>
</evidence>
<sequence length="310" mass="36771">MLTLEYSDVKSLRFYNEIKNKISGCIDKYNGSIVSPEEIKEIILANPEDLINLNNQLIVQVIEDFDQNEFETYLKLNKKSRAQNSKYHNKIKEINEVLNYARIVGSDYFLADLLNQATCIHCNRNYTITIGNKNSKIVRPEYDHWFSKSKYPLLSISFYNLIPSCSSCNKKRSNKNFQLDTHLNPYKMTDDEKKFSFSFRKTNFIENNVILKINSKEDISKQKIENHFRDLCLNEIYNKHSNLELRDLLDLRYKYSENYIDLLINTLKNNLSKEEVYRLVFGIEINEIDFHKRPLSKFKKDIINELLNIK</sequence>
<dbReference type="Gene3D" id="1.10.30.50">
    <property type="match status" value="1"/>
</dbReference>
<proteinExistence type="predicted"/>
<organism evidence="1 2">
    <name type="scientific">Flavobacterium hankyongi</name>
    <dbReference type="NCBI Taxonomy" id="1176532"/>
    <lineage>
        <taxon>Bacteria</taxon>
        <taxon>Pseudomonadati</taxon>
        <taxon>Bacteroidota</taxon>
        <taxon>Flavobacteriia</taxon>
        <taxon>Flavobacteriales</taxon>
        <taxon>Flavobacteriaceae</taxon>
        <taxon>Flavobacterium</taxon>
    </lineage>
</organism>
<comment type="caution">
    <text evidence="1">The sequence shown here is derived from an EMBL/GenBank/DDBJ whole genome shotgun (WGS) entry which is preliminary data.</text>
</comment>
<evidence type="ECO:0000313" key="1">
    <source>
        <dbReference type="EMBL" id="GAA4773769.1"/>
    </source>
</evidence>
<dbReference type="Proteomes" id="UP001500141">
    <property type="component" value="Unassembled WGS sequence"/>
</dbReference>
<name>A0ABP9A4C3_9FLAO</name>
<gene>
    <name evidence="1" type="ORF">GCM10023230_25570</name>
</gene>
<dbReference type="EMBL" id="BAABIP010000020">
    <property type="protein sequence ID" value="GAA4773769.1"/>
    <property type="molecule type" value="Genomic_DNA"/>
</dbReference>